<dbReference type="GO" id="GO:0005516">
    <property type="term" value="F:calmodulin binding"/>
    <property type="evidence" value="ECO:0007669"/>
    <property type="project" value="UniProtKB-KW"/>
</dbReference>
<feature type="coiled-coil region" evidence="9">
    <location>
        <begin position="394"/>
        <end position="485"/>
    </location>
</feature>
<dbReference type="Pfam" id="PF07989">
    <property type="entry name" value="Cnn_1N"/>
    <property type="match status" value="1"/>
</dbReference>
<comment type="subcellular location">
    <subcellularLocation>
        <location evidence="1">Cytoplasm</location>
        <location evidence="1">Cytoskeleton</location>
        <location evidence="1">Microtubule organizing center</location>
        <location evidence="1">Centrosome</location>
    </subcellularLocation>
    <subcellularLocation>
        <location evidence="2">Golgi apparatus</location>
    </subcellularLocation>
</comment>
<feature type="coiled-coil region" evidence="9">
    <location>
        <begin position="285"/>
        <end position="361"/>
    </location>
</feature>
<keyword evidence="9" id="KW-0175">Coiled coil</keyword>
<dbReference type="GO" id="GO:0000242">
    <property type="term" value="C:pericentriolar material"/>
    <property type="evidence" value="ECO:0007669"/>
    <property type="project" value="TreeGrafter"/>
</dbReference>
<dbReference type="GO" id="GO:0001578">
    <property type="term" value="P:microtubule bundle formation"/>
    <property type="evidence" value="ECO:0007669"/>
    <property type="project" value="TreeGrafter"/>
</dbReference>
<reference evidence="13" key="2">
    <citation type="submission" date="2025-09" db="UniProtKB">
        <authorList>
            <consortium name="Ensembl"/>
        </authorList>
    </citation>
    <scope>IDENTIFICATION</scope>
</reference>
<evidence type="ECO:0000256" key="1">
    <source>
        <dbReference type="ARBA" id="ARBA00004300"/>
    </source>
</evidence>
<feature type="coiled-coil region" evidence="9">
    <location>
        <begin position="1205"/>
        <end position="1239"/>
    </location>
</feature>
<keyword evidence="5" id="KW-0597">Phosphoprotein</keyword>
<evidence type="ECO:0000256" key="9">
    <source>
        <dbReference type="SAM" id="Coils"/>
    </source>
</evidence>
<feature type="coiled-coil region" evidence="9">
    <location>
        <begin position="60"/>
        <end position="184"/>
    </location>
</feature>
<evidence type="ECO:0000256" key="10">
    <source>
        <dbReference type="SAM" id="MobiDB-lite"/>
    </source>
</evidence>
<dbReference type="GO" id="GO:0090266">
    <property type="term" value="P:regulation of mitotic cell cycle spindle assembly checkpoint"/>
    <property type="evidence" value="ECO:0007669"/>
    <property type="project" value="TreeGrafter"/>
</dbReference>
<dbReference type="GO" id="GO:0035371">
    <property type="term" value="C:microtubule plus-end"/>
    <property type="evidence" value="ECO:0007669"/>
    <property type="project" value="TreeGrafter"/>
</dbReference>
<evidence type="ECO:0000256" key="7">
    <source>
        <dbReference type="ARBA" id="ARBA00023034"/>
    </source>
</evidence>
<feature type="coiled-coil region" evidence="9">
    <location>
        <begin position="1482"/>
        <end position="1530"/>
    </location>
</feature>
<dbReference type="InterPro" id="IPR012943">
    <property type="entry name" value="Cnn_1N"/>
</dbReference>
<sequence>MMDSVLEEDVTLPGTLSGCSGLVPNVPDDLDGVNPNAGLRNSVLPDVSEEIVSPTRARNMKDFENQITELKKENFNLKLRIYFLEERMQQEFDGPTEHIYKTNIELKVEVESLKRELQEREQLLIKASKAVESLAEGGGSEIQQVKEDARKKVQQVEDVLNKRIALLEEDVKAAQAELEKAFAGTETEKALRLSLESKLSEMKKTHAGDLEMVLVLEEKDRLIEELKLSLKSKEALIQCLKEEKSQMASPDENVSSGELRGLSAALREEKERETEAAQMECQKERSHFEGRIQALQEDLREKEREIATEKKNSLKRDKAIQGLTVALKSKEKEVEELNSEIEELSAAFAKAREAAQKAQTQEFQGSKDYEAALSGKEALLAELHSENLSKSTENRRLRRNVKKVSQELSDLQQERERLEKDLKEAHRERSKGDCTIRDLRNEVEKLRNEVNEKEKAVENRYKSLLNESNKKLHSQEQLIKHLTENANQKDLLLQKFNEKDLEVIQKNRYLMTAEDLEFRSEGLITEKRSSQQLPGSKIIFSEEKQQSDYEELIQVLKKERDIYIHLVKSLQESDSINNLQAELNSIFALRKQLEQDVLSYRNLQKTLEEQISEIRRREEEPFSFYSDQTSYLSICLEEHNQFQVEHFSQEELKKKVSDLIQLVKELYTDNQHLKKTIFDFSCVGFQGNGRLESAGRTELLASKEDEDMIKIGKDDENNFLSDQHLEQGNEIMEDRFKGGCKNGFLKHTDSSISDYDGDHKSGCPGDQSLEEGELMNLHAPFVNEKATLLLESRPDLLKVLCELLLERMCLTEQEVSGERLDDKTEKTLKQIAVRLKGELGQFVQANSFSKSHDELKPLREAQLVKAGEASRGELKDASVQTVAVEGDLLGFGPKGKREAREEKPSDAAFSAEDQPENLCRVPGRQATSLSFLSESNRDAKKSRLPILLKPSRSLGNVYCLPATQEVVAQLQGQILKLQGELKEFKTRNKQLHQKLILAEAMMEGRPTSDTTLLNAQPLVGEAYQDGPEEHTGVKTTPSIWRGKEMDNDQQTSYKIDSEIYPSDDLAIVPTCKENPEDCLGLTSVATYVSSKSQPSIKVRMTGTDQSEDIDISNNTECLKQKIHDLETELEGYRNFIFQLQKHSQCSEAIITVLCGTEGAQDGLGKPKVSTDEEEMTFSSLRQVHYVKHMKILHPLSPEMIDGRMLENLKQQLVEQEYELQKEQNLNMELFNEIHNLQNKFRDLSPSRYDSLVQSQARELSFQRQQIKDSHGICVIYRQHMDTMIKAFAELLQASDVDYCVAQGFQEQLNQCAELLEKLEKLFLNGKSGGVEMSTQNELIERIEEDNSTYQHILPESPEPSASHALSDYETSEKSFSREQKQDSETEKTSVVANRFSQDLLMEHIQEIRTLRKRLEESIKTNEKLRKQLERQGSEFDQGSTNIFDSGSELHNSLTSEIRFLRKQNQALNTMLVKGSRDKQKENEKLRDSLSRKTASLEHLQQEYASAKEENERLQKEVSEKERHNQQLIQEVCSTGKELSRVQEEMRLRQQLLSQNDKLLQSLRVELKVYEKLDEEHRRPRGTGRSGPRLCSSWVWNLIPSFLPTPPLSGSDMDSLSCDSSSSATSTSCVSHPVTDHRLWASKSGHHVLGLTEDFEALCMQIGQGQRLLAEMDMQTQEALSPASEELAAKGLHLAPLSEFVTSVSTAKLTLDEASRLMKLLWRVSLPTDGQCHLHCEQVGEMKAEITKLHKKLFEQEKKLQNTVQLLQLSKHQEKVIFDQCKQASSPALPA</sequence>
<evidence type="ECO:0000259" key="11">
    <source>
        <dbReference type="Pfam" id="PF07989"/>
    </source>
</evidence>
<evidence type="ECO:0000313" key="14">
    <source>
        <dbReference type="Proteomes" id="UP000694414"/>
    </source>
</evidence>
<name>A0A8C9AK10_PROSS</name>
<accession>A0A8C9AK10</accession>
<dbReference type="GeneTree" id="ENSGT00950000183190"/>
<evidence type="ECO:0000256" key="5">
    <source>
        <dbReference type="ARBA" id="ARBA00022553"/>
    </source>
</evidence>
<dbReference type="Ensembl" id="ENSPSMT00000039873.1">
    <property type="protein sequence ID" value="ENSPSMP00000034588.1"/>
    <property type="gene ID" value="ENSPSMG00000023437.1"/>
</dbReference>
<dbReference type="GO" id="GO:0043015">
    <property type="term" value="F:gamma-tubulin binding"/>
    <property type="evidence" value="ECO:0007669"/>
    <property type="project" value="TreeGrafter"/>
</dbReference>
<gene>
    <name evidence="13" type="primary">CDK5RAP2</name>
</gene>
<dbReference type="InterPro" id="IPR042791">
    <property type="entry name" value="CDK5RAP2"/>
</dbReference>
<dbReference type="GO" id="GO:0000132">
    <property type="term" value="P:establishment of mitotic spindle orientation"/>
    <property type="evidence" value="ECO:0007669"/>
    <property type="project" value="TreeGrafter"/>
</dbReference>
<keyword evidence="14" id="KW-1185">Reference proteome</keyword>
<keyword evidence="4" id="KW-0963">Cytoplasm</keyword>
<keyword evidence="7" id="KW-0333">Golgi apparatus</keyword>
<dbReference type="GO" id="GO:0046600">
    <property type="term" value="P:negative regulation of centriole replication"/>
    <property type="evidence" value="ECO:0007669"/>
    <property type="project" value="TreeGrafter"/>
</dbReference>
<feature type="region of interest" description="Disordered" evidence="10">
    <location>
        <begin position="893"/>
        <end position="916"/>
    </location>
</feature>
<feature type="coiled-coil region" evidence="9">
    <location>
        <begin position="216"/>
        <end position="243"/>
    </location>
</feature>
<organism evidence="13 14">
    <name type="scientific">Prolemur simus</name>
    <name type="common">Greater bamboo lemur</name>
    <name type="synonym">Hapalemur simus</name>
    <dbReference type="NCBI Taxonomy" id="1328070"/>
    <lineage>
        <taxon>Eukaryota</taxon>
        <taxon>Metazoa</taxon>
        <taxon>Chordata</taxon>
        <taxon>Craniata</taxon>
        <taxon>Vertebrata</taxon>
        <taxon>Euteleostomi</taxon>
        <taxon>Mammalia</taxon>
        <taxon>Eutheria</taxon>
        <taxon>Euarchontoglires</taxon>
        <taxon>Primates</taxon>
        <taxon>Strepsirrhini</taxon>
        <taxon>Lemuriformes</taxon>
        <taxon>Lemuridae</taxon>
        <taxon>Prolemur</taxon>
    </lineage>
</organism>
<dbReference type="GO" id="GO:0007099">
    <property type="term" value="P:centriole replication"/>
    <property type="evidence" value="ECO:0007669"/>
    <property type="project" value="TreeGrafter"/>
</dbReference>
<feature type="coiled-coil region" evidence="9">
    <location>
        <begin position="576"/>
        <end position="620"/>
    </location>
</feature>
<dbReference type="PANTHER" id="PTHR46930:SF1">
    <property type="entry name" value="CDK5 REGULATORY SUBUNIT-ASSOCIATED PROTEIN 2"/>
    <property type="match status" value="1"/>
</dbReference>
<dbReference type="Pfam" id="PF23246">
    <property type="entry name" value="CC_CDK5RAP2"/>
    <property type="match status" value="1"/>
</dbReference>
<reference evidence="13" key="1">
    <citation type="submission" date="2025-08" db="UniProtKB">
        <authorList>
            <consortium name="Ensembl"/>
        </authorList>
    </citation>
    <scope>IDENTIFICATION</scope>
</reference>
<proteinExistence type="predicted"/>
<feature type="domain" description="Centrosomin N-terminal motif 1" evidence="11">
    <location>
        <begin position="60"/>
        <end position="132"/>
    </location>
</feature>
<feature type="coiled-coil region" evidence="9">
    <location>
        <begin position="1400"/>
        <end position="1434"/>
    </location>
</feature>
<keyword evidence="6" id="KW-0112">Calmodulin-binding</keyword>
<evidence type="ECO:0000256" key="2">
    <source>
        <dbReference type="ARBA" id="ARBA00004555"/>
    </source>
</evidence>
<dbReference type="GO" id="GO:0007059">
    <property type="term" value="P:chromosome segregation"/>
    <property type="evidence" value="ECO:0007669"/>
    <property type="project" value="TreeGrafter"/>
</dbReference>
<feature type="compositionally biased region" description="Basic and acidic residues" evidence="10">
    <location>
        <begin position="895"/>
        <end position="905"/>
    </location>
</feature>
<protein>
    <recommendedName>
        <fullName evidence="3">CDK5 regulatory subunit-associated protein 2</fullName>
    </recommendedName>
</protein>
<feature type="compositionally biased region" description="Basic and acidic residues" evidence="10">
    <location>
        <begin position="1370"/>
        <end position="1387"/>
    </location>
</feature>
<feature type="domain" description="CDK5 regulatory subunit-associated protein 2/Myomegalin coiled coil" evidence="12">
    <location>
        <begin position="534"/>
        <end position="611"/>
    </location>
</feature>
<dbReference type="PANTHER" id="PTHR46930">
    <property type="entry name" value="CDK5 REGULATORY SUBUNIT-ASSOCIATED PROTEIN 2"/>
    <property type="match status" value="1"/>
</dbReference>
<dbReference type="GO" id="GO:0005794">
    <property type="term" value="C:Golgi apparatus"/>
    <property type="evidence" value="ECO:0007669"/>
    <property type="project" value="UniProtKB-SubCell"/>
</dbReference>
<evidence type="ECO:0000256" key="3">
    <source>
        <dbReference type="ARBA" id="ARBA00020479"/>
    </source>
</evidence>
<dbReference type="GO" id="GO:0008017">
    <property type="term" value="F:microtubule binding"/>
    <property type="evidence" value="ECO:0007669"/>
    <property type="project" value="TreeGrafter"/>
</dbReference>
<dbReference type="GO" id="GO:0097431">
    <property type="term" value="C:mitotic spindle pole"/>
    <property type="evidence" value="ECO:0007669"/>
    <property type="project" value="TreeGrafter"/>
</dbReference>
<evidence type="ECO:0000256" key="6">
    <source>
        <dbReference type="ARBA" id="ARBA00022860"/>
    </source>
</evidence>
<evidence type="ECO:0000259" key="12">
    <source>
        <dbReference type="Pfam" id="PF23246"/>
    </source>
</evidence>
<feature type="region of interest" description="Disordered" evidence="10">
    <location>
        <begin position="1351"/>
        <end position="1388"/>
    </location>
</feature>
<evidence type="ECO:0000256" key="4">
    <source>
        <dbReference type="ARBA" id="ARBA00022490"/>
    </source>
</evidence>
<dbReference type="Proteomes" id="UP000694414">
    <property type="component" value="Unplaced"/>
</dbReference>
<evidence type="ECO:0000313" key="13">
    <source>
        <dbReference type="Ensembl" id="ENSPSMP00000034588.1"/>
    </source>
</evidence>
<keyword evidence="8" id="KW-0206">Cytoskeleton</keyword>
<feature type="coiled-coil region" evidence="9">
    <location>
        <begin position="967"/>
        <end position="994"/>
    </location>
</feature>
<dbReference type="InterPro" id="IPR056273">
    <property type="entry name" value="CDK5RAP2_MYOME_CC"/>
</dbReference>
<evidence type="ECO:0000256" key="8">
    <source>
        <dbReference type="ARBA" id="ARBA00023212"/>
    </source>
</evidence>